<evidence type="ECO:0008006" key="2">
    <source>
        <dbReference type="Google" id="ProtNLM"/>
    </source>
</evidence>
<sequence length="137" mass="15622">MLKFIKSGIPFGKIIVGNTIITISSLHNVCAIKFQKRGIPHTHILIWLASEFKCKTTDDVDSFVSTEMPHQNIDPLYHEIVPKFIIHGPWVLQGQMHNACQEMYIQSHCQRNSGAQLFWAKMDLSIIDDVDSMIILC</sequence>
<reference evidence="1" key="1">
    <citation type="submission" date="2019-03" db="EMBL/GenBank/DDBJ databases">
        <authorList>
            <person name="Mank J."/>
            <person name="Almeida P."/>
        </authorList>
    </citation>
    <scope>NUCLEOTIDE SEQUENCE</scope>
    <source>
        <strain evidence="1">78183</strain>
    </source>
</reference>
<name>A0A6N2K9B0_SALVM</name>
<protein>
    <recommendedName>
        <fullName evidence="2">Helitron helicase-like domain-containing protein</fullName>
    </recommendedName>
</protein>
<organism evidence="1">
    <name type="scientific">Salix viminalis</name>
    <name type="common">Common osier</name>
    <name type="synonym">Basket willow</name>
    <dbReference type="NCBI Taxonomy" id="40686"/>
    <lineage>
        <taxon>Eukaryota</taxon>
        <taxon>Viridiplantae</taxon>
        <taxon>Streptophyta</taxon>
        <taxon>Embryophyta</taxon>
        <taxon>Tracheophyta</taxon>
        <taxon>Spermatophyta</taxon>
        <taxon>Magnoliopsida</taxon>
        <taxon>eudicotyledons</taxon>
        <taxon>Gunneridae</taxon>
        <taxon>Pentapetalae</taxon>
        <taxon>rosids</taxon>
        <taxon>fabids</taxon>
        <taxon>Malpighiales</taxon>
        <taxon>Salicaceae</taxon>
        <taxon>Saliceae</taxon>
        <taxon>Salix</taxon>
    </lineage>
</organism>
<dbReference type="AlphaFoldDB" id="A0A6N2K9B0"/>
<proteinExistence type="predicted"/>
<accession>A0A6N2K9B0</accession>
<evidence type="ECO:0000313" key="1">
    <source>
        <dbReference type="EMBL" id="VFU24835.1"/>
    </source>
</evidence>
<gene>
    <name evidence="1" type="ORF">SVIM_LOCUS50750</name>
</gene>
<dbReference type="EMBL" id="CAADRP010000202">
    <property type="protein sequence ID" value="VFU24835.1"/>
    <property type="molecule type" value="Genomic_DNA"/>
</dbReference>